<evidence type="ECO:0000313" key="1">
    <source>
        <dbReference type="EMBL" id="CAJ1408997.1"/>
    </source>
</evidence>
<dbReference type="EMBL" id="CAUJNA010003746">
    <property type="protein sequence ID" value="CAJ1408997.1"/>
    <property type="molecule type" value="Genomic_DNA"/>
</dbReference>
<feature type="non-terminal residue" evidence="1">
    <location>
        <position position="1"/>
    </location>
</feature>
<name>A0AA36NIX9_9DINO</name>
<reference evidence="1" key="1">
    <citation type="submission" date="2023-08" db="EMBL/GenBank/DDBJ databases">
        <authorList>
            <person name="Chen Y."/>
            <person name="Shah S."/>
            <person name="Dougan E. K."/>
            <person name="Thang M."/>
            <person name="Chan C."/>
        </authorList>
    </citation>
    <scope>NUCLEOTIDE SEQUENCE</scope>
</reference>
<sequence>IKLTGGRSSLSLPCAADKFWDVDERGFLPAQDPVKELPRPWQQLVELVDIMPAYSIQGQFQQLADSQLRGQLFESTEQVKAGLESLLQAELECLHSVLGYICLGYMHDPPSLYESASEEVGGSTAPLYCR</sequence>
<gene>
    <name evidence="1" type="ORF">EVOR1521_LOCUS30205</name>
</gene>
<dbReference type="InterPro" id="IPR037217">
    <property type="entry name" value="Trp/Indoleamine_2_3_dOase-like"/>
</dbReference>
<accession>A0AA36NIX9</accession>
<dbReference type="AlphaFoldDB" id="A0AA36NIX9"/>
<proteinExistence type="predicted"/>
<keyword evidence="2" id="KW-1185">Reference proteome</keyword>
<dbReference type="Proteomes" id="UP001178507">
    <property type="component" value="Unassembled WGS sequence"/>
</dbReference>
<organism evidence="1 2">
    <name type="scientific">Effrenium voratum</name>
    <dbReference type="NCBI Taxonomy" id="2562239"/>
    <lineage>
        <taxon>Eukaryota</taxon>
        <taxon>Sar</taxon>
        <taxon>Alveolata</taxon>
        <taxon>Dinophyceae</taxon>
        <taxon>Suessiales</taxon>
        <taxon>Symbiodiniaceae</taxon>
        <taxon>Effrenium</taxon>
    </lineage>
</organism>
<dbReference type="GO" id="GO:0046872">
    <property type="term" value="F:metal ion binding"/>
    <property type="evidence" value="ECO:0007669"/>
    <property type="project" value="InterPro"/>
</dbReference>
<dbReference type="GO" id="GO:0019441">
    <property type="term" value="P:L-tryptophan catabolic process to kynurenine"/>
    <property type="evidence" value="ECO:0007669"/>
    <property type="project" value="InterPro"/>
</dbReference>
<dbReference type="GO" id="GO:0020037">
    <property type="term" value="F:heme binding"/>
    <property type="evidence" value="ECO:0007669"/>
    <property type="project" value="InterPro"/>
</dbReference>
<evidence type="ECO:0000313" key="2">
    <source>
        <dbReference type="Proteomes" id="UP001178507"/>
    </source>
</evidence>
<dbReference type="SUPFAM" id="SSF140959">
    <property type="entry name" value="Indolic compounds 2,3-dioxygenase-like"/>
    <property type="match status" value="1"/>
</dbReference>
<protein>
    <submittedName>
        <fullName evidence="1">Uncharacterized protein</fullName>
    </submittedName>
</protein>
<comment type="caution">
    <text evidence="1">The sequence shown here is derived from an EMBL/GenBank/DDBJ whole genome shotgun (WGS) entry which is preliminary data.</text>
</comment>